<gene>
    <name evidence="3" type="ORF">FW784_05475</name>
</gene>
<dbReference type="AlphaFoldDB" id="A0A5D8Z8J3"/>
<keyword evidence="1" id="KW-1133">Transmembrane helix</keyword>
<organism evidence="3 4">
    <name type="scientific">Cognatilysobacter lacus</name>
    <dbReference type="NCBI Taxonomy" id="1643323"/>
    <lineage>
        <taxon>Bacteria</taxon>
        <taxon>Pseudomonadati</taxon>
        <taxon>Pseudomonadota</taxon>
        <taxon>Gammaproteobacteria</taxon>
        <taxon>Lysobacterales</taxon>
        <taxon>Lysobacteraceae</taxon>
        <taxon>Cognatilysobacter</taxon>
    </lineage>
</organism>
<protein>
    <submittedName>
        <fullName evidence="3">FHA domain-containing protein</fullName>
    </submittedName>
</protein>
<keyword evidence="1" id="KW-0812">Transmembrane</keyword>
<proteinExistence type="predicted"/>
<dbReference type="Gene3D" id="2.60.200.20">
    <property type="match status" value="1"/>
</dbReference>
<feature type="domain" description="YscD cytoplasmic" evidence="2">
    <location>
        <begin position="119"/>
        <end position="206"/>
    </location>
</feature>
<comment type="caution">
    <text evidence="3">The sequence shown here is derived from an EMBL/GenBank/DDBJ whole genome shotgun (WGS) entry which is preliminary data.</text>
</comment>
<evidence type="ECO:0000313" key="3">
    <source>
        <dbReference type="EMBL" id="TZF90403.1"/>
    </source>
</evidence>
<feature type="transmembrane region" description="Helical" evidence="1">
    <location>
        <begin position="239"/>
        <end position="261"/>
    </location>
</feature>
<evidence type="ECO:0000256" key="1">
    <source>
        <dbReference type="SAM" id="Phobius"/>
    </source>
</evidence>
<evidence type="ECO:0000313" key="4">
    <source>
        <dbReference type="Proteomes" id="UP000323164"/>
    </source>
</evidence>
<dbReference type="OrthoDB" id="5801518at2"/>
<sequence>MLDCGGVTALRLRPTGSERDLLDLEPGVHPILPSMLDARQSSVEPVGHVYVDSRGVWLQVGDGVRGVYVNGRPIRRMAMLRAGDSIFMAGVECVLIGRRPESGGEDSAPRSDVHAVLRAIAGRHHGRCFPLERECVLGRAPDCEIPIDDEAIGAREVSLRVTAKGVRATSVTPSAPVWVNGHALGTGLLVPGDQLVVAGQHRFVVEAARASSVVEPERERRPSGRAPSPPKLRRAARRLPWLIVAAVMLAGALSLLLLYGAG</sequence>
<dbReference type="InterPro" id="IPR008984">
    <property type="entry name" value="SMAD_FHA_dom_sf"/>
</dbReference>
<evidence type="ECO:0000259" key="2">
    <source>
        <dbReference type="Pfam" id="PF16697"/>
    </source>
</evidence>
<keyword evidence="4" id="KW-1185">Reference proteome</keyword>
<reference evidence="3 4" key="1">
    <citation type="submission" date="2019-08" db="EMBL/GenBank/DDBJ databases">
        <title>Draft genome sequence of Lysobacter sp. UKS-15.</title>
        <authorList>
            <person name="Im W.-T."/>
        </authorList>
    </citation>
    <scope>NUCLEOTIDE SEQUENCE [LARGE SCALE GENOMIC DNA]</scope>
    <source>
        <strain evidence="3 4">UKS-15</strain>
    </source>
</reference>
<dbReference type="InterPro" id="IPR032030">
    <property type="entry name" value="YscD_cytoplasmic_dom"/>
</dbReference>
<dbReference type="Pfam" id="PF16697">
    <property type="entry name" value="Yop-YscD_cpl"/>
    <property type="match status" value="1"/>
</dbReference>
<dbReference type="Proteomes" id="UP000323164">
    <property type="component" value="Unassembled WGS sequence"/>
</dbReference>
<dbReference type="SUPFAM" id="SSF49879">
    <property type="entry name" value="SMAD/FHA domain"/>
    <property type="match status" value="1"/>
</dbReference>
<name>A0A5D8Z8J3_9GAMM</name>
<keyword evidence="1" id="KW-0472">Membrane</keyword>
<accession>A0A5D8Z8J3</accession>
<dbReference type="EMBL" id="VTRV01000040">
    <property type="protein sequence ID" value="TZF90403.1"/>
    <property type="molecule type" value="Genomic_DNA"/>
</dbReference>
<dbReference type="CDD" id="cd00060">
    <property type="entry name" value="FHA"/>
    <property type="match status" value="2"/>
</dbReference>